<dbReference type="Proteomes" id="UP001501682">
    <property type="component" value="Unassembled WGS sequence"/>
</dbReference>
<keyword evidence="1" id="KW-1133">Transmembrane helix</keyword>
<keyword evidence="1" id="KW-0472">Membrane</keyword>
<evidence type="ECO:0000256" key="1">
    <source>
        <dbReference type="SAM" id="Phobius"/>
    </source>
</evidence>
<feature type="transmembrane region" description="Helical" evidence="1">
    <location>
        <begin position="78"/>
        <end position="99"/>
    </location>
</feature>
<evidence type="ECO:0000313" key="3">
    <source>
        <dbReference type="Proteomes" id="UP001501682"/>
    </source>
</evidence>
<reference evidence="3" key="1">
    <citation type="journal article" date="2019" name="Int. J. Syst. Evol. Microbiol.">
        <title>The Global Catalogue of Microorganisms (GCM) 10K type strain sequencing project: providing services to taxonomists for standard genome sequencing and annotation.</title>
        <authorList>
            <consortium name="The Broad Institute Genomics Platform"/>
            <consortium name="The Broad Institute Genome Sequencing Center for Infectious Disease"/>
            <person name="Wu L."/>
            <person name="Ma J."/>
        </authorList>
    </citation>
    <scope>NUCLEOTIDE SEQUENCE [LARGE SCALE GENOMIC DNA]</scope>
    <source>
        <strain evidence="3">JCM 17633</strain>
    </source>
</reference>
<keyword evidence="3" id="KW-1185">Reference proteome</keyword>
<organism evidence="2 3">
    <name type="scientific">Winogradskyella damuponensis</name>
    <dbReference type="NCBI Taxonomy" id="943939"/>
    <lineage>
        <taxon>Bacteria</taxon>
        <taxon>Pseudomonadati</taxon>
        <taxon>Bacteroidota</taxon>
        <taxon>Flavobacteriia</taxon>
        <taxon>Flavobacteriales</taxon>
        <taxon>Flavobacteriaceae</taxon>
        <taxon>Winogradskyella</taxon>
    </lineage>
</organism>
<dbReference type="EMBL" id="BAABCB010000015">
    <property type="protein sequence ID" value="GAA4242804.1"/>
    <property type="molecule type" value="Genomic_DNA"/>
</dbReference>
<comment type="caution">
    <text evidence="2">The sequence shown here is derived from an EMBL/GenBank/DDBJ whole genome shotgun (WGS) entry which is preliminary data.</text>
</comment>
<proteinExistence type="predicted"/>
<gene>
    <name evidence="2" type="ORF">GCM10022292_14570</name>
</gene>
<accession>A0ABP8CS94</accession>
<sequence length="120" mass="14126">MVVVNESYRYSITEKPYTAYGFTAINSDVKSPQKCSWIAHNNTSYCKQHHVKFLKDYFYITDKIYFGAIQTLHSTGNYMAANILFLVILFPFIMWYSLVKIIDYTIAIRKLKTSKNQRNE</sequence>
<protein>
    <submittedName>
        <fullName evidence="2">Uncharacterized protein</fullName>
    </submittedName>
</protein>
<name>A0ABP8CS94_9FLAO</name>
<evidence type="ECO:0000313" key="2">
    <source>
        <dbReference type="EMBL" id="GAA4242804.1"/>
    </source>
</evidence>
<keyword evidence="1" id="KW-0812">Transmembrane</keyword>